<evidence type="ECO:0000259" key="2">
    <source>
        <dbReference type="Pfam" id="PF02517"/>
    </source>
</evidence>
<evidence type="ECO:0000256" key="1">
    <source>
        <dbReference type="SAM" id="Phobius"/>
    </source>
</evidence>
<feature type="transmembrane region" description="Helical" evidence="1">
    <location>
        <begin position="12"/>
        <end position="30"/>
    </location>
</feature>
<keyword evidence="1" id="KW-1133">Transmembrane helix</keyword>
<name>A5CFU7_9ZZZZ</name>
<protein>
    <recommendedName>
        <fullName evidence="2">CAAX prenyl protease 2/Lysostaphin resistance protein A-like domain-containing protein</fullName>
    </recommendedName>
</protein>
<feature type="domain" description="CAAX prenyl protease 2/Lysostaphin resistance protein A-like" evidence="2">
    <location>
        <begin position="135"/>
        <end position="219"/>
    </location>
</feature>
<feature type="transmembrane region" description="Helical" evidence="1">
    <location>
        <begin position="241"/>
        <end position="263"/>
    </location>
</feature>
<sequence length="271" mass="29872">MKQSSEPSLRAPIVAIMIIQVAALFARAFLETRLIESGEPMTFAQDLSYLVVPPILIVLMNPILRQHGRFLRSLLQRRDLTIRLIVMSMLLGITLRMTYWGGLISFVSFGVLRNSDPNAVVGPVFFFGCPDSNVLALSFIVLSFLIPVTEEIINRGLILQSLLYRGKILAVALSSVLFAVMHDPKAIMLTFIVGLFLAVQTINHKTLWAPLITHATYNGVAVLDLECVSGQWNPIETSPSMIGTGLIAPALTMAGISISIFLVRQRRLRGV</sequence>
<keyword evidence="1" id="KW-0472">Membrane</keyword>
<feature type="transmembrane region" description="Helical" evidence="1">
    <location>
        <begin position="84"/>
        <end position="112"/>
    </location>
</feature>
<dbReference type="Pfam" id="PF02517">
    <property type="entry name" value="Rce1-like"/>
    <property type="match status" value="1"/>
</dbReference>
<dbReference type="GO" id="GO:0004175">
    <property type="term" value="F:endopeptidase activity"/>
    <property type="evidence" value="ECO:0007669"/>
    <property type="project" value="UniProtKB-ARBA"/>
</dbReference>
<dbReference type="GO" id="GO:0080120">
    <property type="term" value="P:CAAX-box protein maturation"/>
    <property type="evidence" value="ECO:0007669"/>
    <property type="project" value="UniProtKB-ARBA"/>
</dbReference>
<accession>A5CFU7</accession>
<reference evidence="3" key="1">
    <citation type="submission" date="2007-03" db="EMBL/GenBank/DDBJ databases">
        <title>Isolation and characterization of alkane hydroxylases from Pacific deep-sea sediment.</title>
        <authorList>
            <person name="Xu M."/>
        </authorList>
    </citation>
    <scope>NUCLEOTIDE SEQUENCE</scope>
</reference>
<proteinExistence type="predicted"/>
<evidence type="ECO:0000313" key="3">
    <source>
        <dbReference type="EMBL" id="CAM58087.1"/>
    </source>
</evidence>
<dbReference type="PANTHER" id="PTHR36435:SF1">
    <property type="entry name" value="CAAX AMINO TERMINAL PROTEASE FAMILY PROTEIN"/>
    <property type="match status" value="1"/>
</dbReference>
<feature type="transmembrane region" description="Helical" evidence="1">
    <location>
        <begin position="42"/>
        <end position="64"/>
    </location>
</feature>
<dbReference type="EMBL" id="AM501426">
    <property type="protein sequence ID" value="CAM58087.1"/>
    <property type="molecule type" value="Genomic_DNA"/>
</dbReference>
<keyword evidence="1" id="KW-0812">Transmembrane</keyword>
<dbReference type="PANTHER" id="PTHR36435">
    <property type="entry name" value="SLR1288 PROTEIN"/>
    <property type="match status" value="1"/>
</dbReference>
<feature type="transmembrane region" description="Helical" evidence="1">
    <location>
        <begin position="162"/>
        <end position="180"/>
    </location>
</feature>
<organism evidence="3">
    <name type="scientific">uncultured marine microorganism</name>
    <dbReference type="NCBI Taxonomy" id="415540"/>
    <lineage>
        <taxon>unclassified sequences</taxon>
        <taxon>environmental samples</taxon>
    </lineage>
</organism>
<dbReference type="InterPro" id="IPR052710">
    <property type="entry name" value="CAAX_protease"/>
</dbReference>
<feature type="transmembrane region" description="Helical" evidence="1">
    <location>
        <begin position="132"/>
        <end position="150"/>
    </location>
</feature>
<dbReference type="AlphaFoldDB" id="A5CFU7"/>
<dbReference type="InterPro" id="IPR003675">
    <property type="entry name" value="Rce1/LyrA-like_dom"/>
</dbReference>